<protein>
    <submittedName>
        <fullName evidence="1">Uncharacterized protein</fullName>
    </submittedName>
</protein>
<dbReference type="AlphaFoldDB" id="A0A1G2L488"/>
<evidence type="ECO:0000313" key="2">
    <source>
        <dbReference type="Proteomes" id="UP000177982"/>
    </source>
</evidence>
<comment type="caution">
    <text evidence="1">The sequence shown here is derived from an EMBL/GenBank/DDBJ whole genome shotgun (WGS) entry which is preliminary data.</text>
</comment>
<dbReference type="EMBL" id="MHQO01000033">
    <property type="protein sequence ID" value="OHA06380.1"/>
    <property type="molecule type" value="Genomic_DNA"/>
</dbReference>
<name>A0A1G2L488_9BACT</name>
<accession>A0A1G2L488</accession>
<dbReference type="Proteomes" id="UP000177982">
    <property type="component" value="Unassembled WGS sequence"/>
</dbReference>
<sequence>MNGRKLKFILAITEVNHELLHNPSRNKVEVIDEVCRRFNFGPSDSEFMYSVFANANPKPRHGKAQT</sequence>
<organism evidence="1 2">
    <name type="scientific">Candidatus Sungbacteria bacterium RIFCSPLOWO2_01_FULL_47_10</name>
    <dbReference type="NCBI Taxonomy" id="1802276"/>
    <lineage>
        <taxon>Bacteria</taxon>
        <taxon>Candidatus Sungiibacteriota</taxon>
    </lineage>
</organism>
<gene>
    <name evidence="1" type="ORF">A2934_00700</name>
</gene>
<evidence type="ECO:0000313" key="1">
    <source>
        <dbReference type="EMBL" id="OHA06380.1"/>
    </source>
</evidence>
<proteinExistence type="predicted"/>
<reference evidence="1 2" key="1">
    <citation type="journal article" date="2016" name="Nat. Commun.">
        <title>Thousands of microbial genomes shed light on interconnected biogeochemical processes in an aquifer system.</title>
        <authorList>
            <person name="Anantharaman K."/>
            <person name="Brown C.T."/>
            <person name="Hug L.A."/>
            <person name="Sharon I."/>
            <person name="Castelle C.J."/>
            <person name="Probst A.J."/>
            <person name="Thomas B.C."/>
            <person name="Singh A."/>
            <person name="Wilkins M.J."/>
            <person name="Karaoz U."/>
            <person name="Brodie E.L."/>
            <person name="Williams K.H."/>
            <person name="Hubbard S.S."/>
            <person name="Banfield J.F."/>
        </authorList>
    </citation>
    <scope>NUCLEOTIDE SEQUENCE [LARGE SCALE GENOMIC DNA]</scope>
</reference>